<evidence type="ECO:0000313" key="3">
    <source>
        <dbReference type="EMBL" id="TXG69049.1"/>
    </source>
</evidence>
<evidence type="ECO:0000313" key="4">
    <source>
        <dbReference type="Proteomes" id="UP000323000"/>
    </source>
</evidence>
<comment type="caution">
    <text evidence="3">The sequence shown here is derived from an EMBL/GenBank/DDBJ whole genome shotgun (WGS) entry which is preliminary data.</text>
</comment>
<name>A0A5C7IJ07_9ROSI</name>
<dbReference type="OrthoDB" id="1735566at2759"/>
<reference evidence="4" key="1">
    <citation type="journal article" date="2019" name="Gigascience">
        <title>De novo genome assembly of the endangered Acer yangbiense, a plant species with extremely small populations endemic to Yunnan Province, China.</title>
        <authorList>
            <person name="Yang J."/>
            <person name="Wariss H.M."/>
            <person name="Tao L."/>
            <person name="Zhang R."/>
            <person name="Yun Q."/>
            <person name="Hollingsworth P."/>
            <person name="Dao Z."/>
            <person name="Luo G."/>
            <person name="Guo H."/>
            <person name="Ma Y."/>
            <person name="Sun W."/>
        </authorList>
    </citation>
    <scope>NUCLEOTIDE SEQUENCE [LARGE SCALE GENOMIC DNA]</scope>
    <source>
        <strain evidence="4">cv. Malutang</strain>
    </source>
</reference>
<feature type="domain" description="Thioredoxin" evidence="2">
    <location>
        <begin position="6"/>
        <end position="63"/>
    </location>
</feature>
<organism evidence="3 4">
    <name type="scientific">Acer yangbiense</name>
    <dbReference type="NCBI Taxonomy" id="1000413"/>
    <lineage>
        <taxon>Eukaryota</taxon>
        <taxon>Viridiplantae</taxon>
        <taxon>Streptophyta</taxon>
        <taxon>Embryophyta</taxon>
        <taxon>Tracheophyta</taxon>
        <taxon>Spermatophyta</taxon>
        <taxon>Magnoliopsida</taxon>
        <taxon>eudicotyledons</taxon>
        <taxon>Gunneridae</taxon>
        <taxon>Pentapetalae</taxon>
        <taxon>rosids</taxon>
        <taxon>malvids</taxon>
        <taxon>Sapindales</taxon>
        <taxon>Sapindaceae</taxon>
        <taxon>Hippocastanoideae</taxon>
        <taxon>Acereae</taxon>
        <taxon>Acer</taxon>
    </lineage>
</organism>
<dbReference type="Pfam" id="PF00085">
    <property type="entry name" value="Thioredoxin"/>
    <property type="match status" value="1"/>
</dbReference>
<dbReference type="PANTHER" id="PTHR18929">
    <property type="entry name" value="PROTEIN DISULFIDE ISOMERASE"/>
    <property type="match status" value="1"/>
</dbReference>
<proteinExistence type="inferred from homology"/>
<sequence length="92" mass="10244">MQNVLGKTFDDLVLNSPENVFLEVHTPWCINCETSKQVKKLAKHFKGLDNLVFARLDASANEHPKLQESAIDKSNCHTLGAIFCSTSKSAIR</sequence>
<evidence type="ECO:0000256" key="1">
    <source>
        <dbReference type="ARBA" id="ARBA00006347"/>
    </source>
</evidence>
<dbReference type="PANTHER" id="PTHR18929:SF189">
    <property type="entry name" value="PROTEIN DISULFIDE ISOMERASE-LIKE 1-5-RELATED"/>
    <property type="match status" value="1"/>
</dbReference>
<gene>
    <name evidence="3" type="ORF">EZV62_003984</name>
</gene>
<keyword evidence="4" id="KW-1185">Reference proteome</keyword>
<dbReference type="GO" id="GO:0003756">
    <property type="term" value="F:protein disulfide isomerase activity"/>
    <property type="evidence" value="ECO:0007669"/>
    <property type="project" value="TreeGrafter"/>
</dbReference>
<protein>
    <recommendedName>
        <fullName evidence="2">Thioredoxin domain-containing protein</fullName>
    </recommendedName>
</protein>
<dbReference type="Gene3D" id="3.40.30.10">
    <property type="entry name" value="Glutaredoxin"/>
    <property type="match status" value="1"/>
</dbReference>
<dbReference type="InterPro" id="IPR036249">
    <property type="entry name" value="Thioredoxin-like_sf"/>
</dbReference>
<dbReference type="SUPFAM" id="SSF52833">
    <property type="entry name" value="Thioredoxin-like"/>
    <property type="match status" value="1"/>
</dbReference>
<dbReference type="AlphaFoldDB" id="A0A5C7IJ07"/>
<evidence type="ECO:0000259" key="2">
    <source>
        <dbReference type="Pfam" id="PF00085"/>
    </source>
</evidence>
<dbReference type="Proteomes" id="UP000323000">
    <property type="component" value="Chromosome 2"/>
</dbReference>
<dbReference type="InterPro" id="IPR013766">
    <property type="entry name" value="Thioredoxin_domain"/>
</dbReference>
<comment type="similarity">
    <text evidence="1">Belongs to the protein disulfide isomerase family.</text>
</comment>
<dbReference type="EMBL" id="VAHF01000002">
    <property type="protein sequence ID" value="TXG69049.1"/>
    <property type="molecule type" value="Genomic_DNA"/>
</dbReference>
<dbReference type="GO" id="GO:0006457">
    <property type="term" value="P:protein folding"/>
    <property type="evidence" value="ECO:0007669"/>
    <property type="project" value="TreeGrafter"/>
</dbReference>
<dbReference type="GO" id="GO:0034976">
    <property type="term" value="P:response to endoplasmic reticulum stress"/>
    <property type="evidence" value="ECO:0007669"/>
    <property type="project" value="TreeGrafter"/>
</dbReference>
<dbReference type="GO" id="GO:0005783">
    <property type="term" value="C:endoplasmic reticulum"/>
    <property type="evidence" value="ECO:0007669"/>
    <property type="project" value="TreeGrafter"/>
</dbReference>
<accession>A0A5C7IJ07</accession>